<comment type="catalytic activity">
    <reaction evidence="12">
        <text>4-methyl-5-(2-phosphooxyethyl)-thiazole + 4-amino-2-methyl-5-(diphosphooxymethyl)pyrimidine + H(+) = thiamine phosphate + diphosphate</text>
        <dbReference type="Rhea" id="RHEA:22328"/>
        <dbReference type="ChEBI" id="CHEBI:15378"/>
        <dbReference type="ChEBI" id="CHEBI:33019"/>
        <dbReference type="ChEBI" id="CHEBI:37575"/>
        <dbReference type="ChEBI" id="CHEBI:57841"/>
        <dbReference type="ChEBI" id="CHEBI:58296"/>
        <dbReference type="EC" id="2.5.1.3"/>
    </reaction>
</comment>
<dbReference type="Gene3D" id="3.40.1190.20">
    <property type="match status" value="1"/>
</dbReference>
<dbReference type="Pfam" id="PF02110">
    <property type="entry name" value="HK"/>
    <property type="match status" value="1"/>
</dbReference>
<feature type="domain" description="Thiamine phosphate synthase/TenI" evidence="15">
    <location>
        <begin position="19"/>
        <end position="187"/>
    </location>
</feature>
<evidence type="ECO:0000256" key="5">
    <source>
        <dbReference type="ARBA" id="ARBA00022679"/>
    </source>
</evidence>
<comment type="cofactor">
    <cofactor evidence="2">
        <name>Mg(2+)</name>
        <dbReference type="ChEBI" id="CHEBI:18420"/>
    </cofactor>
</comment>
<evidence type="ECO:0000256" key="9">
    <source>
        <dbReference type="ARBA" id="ARBA00022840"/>
    </source>
</evidence>
<evidence type="ECO:0000256" key="4">
    <source>
        <dbReference type="ARBA" id="ARBA00005165"/>
    </source>
</evidence>
<evidence type="ECO:0000313" key="16">
    <source>
        <dbReference type="EMBL" id="KAK7045553.1"/>
    </source>
</evidence>
<dbReference type="GO" id="GO:0009228">
    <property type="term" value="P:thiamine biosynthetic process"/>
    <property type="evidence" value="ECO:0007669"/>
    <property type="project" value="UniProtKB-KW"/>
</dbReference>
<dbReference type="InterPro" id="IPR000417">
    <property type="entry name" value="Hyethyz_kinase"/>
</dbReference>
<sequence length="510" mass="53819">MVDYSVYLVTGRDLLPPGKGGVTVVQIREKTADTAEFLEICQRAKSICDQYKVPLLVNDRVDIALAVNAHGVHVGQTDMPIAIVRKLLPKGAIIGASCNNEEEVKKALADGADYIGIGAVWATTTKALDKPVVGVRNVGAMLELLDGTPLKAVAIGGIKATNLLRTLHGSVSRTNHALDGVAIVSEIMASPQPKEAATRLRGIIQQFRNSRSIQRAFASSDNGYNTEQISNGVAHLFEHMKTISPLVHQITNNVAIAQSANITISIGASPIMATTAQEMHDLAKICDALLVNIGTLTHGPYEGMLKAGSCMNSHQKPIVFDPVGVGATAFRKESVNEILNTWQTSVIKGNAGELAAMAGSREVESRGVDSVGNGFKDPVAFVRNLARKERCVIALTGKIDYVSDGECVVILQNGHELLGRITGSGCITGSCIASYCAVASRLAGIQEGVLVSGDIFLGTVAGILVLNVAAELAAARSDVKGPGTFFPALLDELAALTLEDVKQRMNIQIA</sequence>
<dbReference type="InterPro" id="IPR013785">
    <property type="entry name" value="Aldolase_TIM"/>
</dbReference>
<keyword evidence="7" id="KW-0547">Nucleotide-binding</keyword>
<dbReference type="Proteomes" id="UP001383192">
    <property type="component" value="Unassembled WGS sequence"/>
</dbReference>
<name>A0AAW0D248_9AGAR</name>
<dbReference type="PRINTS" id="PR01099">
    <property type="entry name" value="HYETHTZKNASE"/>
</dbReference>
<evidence type="ECO:0000256" key="7">
    <source>
        <dbReference type="ARBA" id="ARBA00022741"/>
    </source>
</evidence>
<keyword evidence="8" id="KW-0418">Kinase</keyword>
<comment type="pathway">
    <text evidence="4">Cofactor biosynthesis; thiamine diphosphate biosynthesis; thiamine phosphate from 4-amino-2-methyl-5-diphosphomethylpyrimidine and 4-methyl-5-(2-phosphoethyl)-thiazole: step 1/1.</text>
</comment>
<comment type="catalytic activity">
    <reaction evidence="1">
        <text>5-(2-hydroxyethyl)-4-methylthiazole + ATP = 4-methyl-5-(2-phosphooxyethyl)-thiazole + ADP + H(+)</text>
        <dbReference type="Rhea" id="RHEA:24212"/>
        <dbReference type="ChEBI" id="CHEBI:15378"/>
        <dbReference type="ChEBI" id="CHEBI:17957"/>
        <dbReference type="ChEBI" id="CHEBI:30616"/>
        <dbReference type="ChEBI" id="CHEBI:58296"/>
        <dbReference type="ChEBI" id="CHEBI:456216"/>
        <dbReference type="EC" id="2.7.1.50"/>
    </reaction>
</comment>
<evidence type="ECO:0000256" key="8">
    <source>
        <dbReference type="ARBA" id="ARBA00022777"/>
    </source>
</evidence>
<keyword evidence="5" id="KW-0808">Transferase</keyword>
<dbReference type="Gene3D" id="3.20.20.70">
    <property type="entry name" value="Aldolase class I"/>
    <property type="match status" value="1"/>
</dbReference>
<evidence type="ECO:0000256" key="1">
    <source>
        <dbReference type="ARBA" id="ARBA00001771"/>
    </source>
</evidence>
<dbReference type="NCBIfam" id="NF006830">
    <property type="entry name" value="PRK09355.1"/>
    <property type="match status" value="1"/>
</dbReference>
<dbReference type="NCBIfam" id="TIGR00694">
    <property type="entry name" value="thiM"/>
    <property type="match status" value="1"/>
</dbReference>
<evidence type="ECO:0000256" key="10">
    <source>
        <dbReference type="ARBA" id="ARBA00022842"/>
    </source>
</evidence>
<dbReference type="CDD" id="cd01170">
    <property type="entry name" value="THZ_kinase"/>
    <property type="match status" value="1"/>
</dbReference>
<comment type="caution">
    <text evidence="16">The sequence shown here is derived from an EMBL/GenBank/DDBJ whole genome shotgun (WGS) entry which is preliminary data.</text>
</comment>
<dbReference type="PANTHER" id="PTHR20857:SF23">
    <property type="entry name" value="THIAMINE BIOSYNTHETIC BIFUNCTIONAL ENZYME"/>
    <property type="match status" value="1"/>
</dbReference>
<dbReference type="Pfam" id="PF02581">
    <property type="entry name" value="TMP-TENI"/>
    <property type="match status" value="1"/>
</dbReference>
<dbReference type="InterPro" id="IPR036206">
    <property type="entry name" value="ThiamineP_synth_sf"/>
</dbReference>
<evidence type="ECO:0000256" key="3">
    <source>
        <dbReference type="ARBA" id="ARBA00004868"/>
    </source>
</evidence>
<evidence type="ECO:0000256" key="2">
    <source>
        <dbReference type="ARBA" id="ARBA00001946"/>
    </source>
</evidence>
<dbReference type="HAMAP" id="MF_00097">
    <property type="entry name" value="TMP_synthase"/>
    <property type="match status" value="1"/>
</dbReference>
<dbReference type="NCBIfam" id="TIGR00693">
    <property type="entry name" value="thiE"/>
    <property type="match status" value="1"/>
</dbReference>
<evidence type="ECO:0000256" key="12">
    <source>
        <dbReference type="ARBA" id="ARBA00047334"/>
    </source>
</evidence>
<dbReference type="AlphaFoldDB" id="A0AAW0D248"/>
<dbReference type="SUPFAM" id="SSF53613">
    <property type="entry name" value="Ribokinase-like"/>
    <property type="match status" value="1"/>
</dbReference>
<organism evidence="16 17">
    <name type="scientific">Paramarasmius palmivorus</name>
    <dbReference type="NCBI Taxonomy" id="297713"/>
    <lineage>
        <taxon>Eukaryota</taxon>
        <taxon>Fungi</taxon>
        <taxon>Dikarya</taxon>
        <taxon>Basidiomycota</taxon>
        <taxon>Agaricomycotina</taxon>
        <taxon>Agaricomycetes</taxon>
        <taxon>Agaricomycetidae</taxon>
        <taxon>Agaricales</taxon>
        <taxon>Marasmiineae</taxon>
        <taxon>Marasmiaceae</taxon>
        <taxon>Paramarasmius</taxon>
    </lineage>
</organism>
<comment type="catalytic activity">
    <reaction evidence="13">
        <text>2-(2-carboxy-4-methylthiazol-5-yl)ethyl phosphate + 4-amino-2-methyl-5-(diphosphooxymethyl)pyrimidine + 2 H(+) = thiamine phosphate + CO2 + diphosphate</text>
        <dbReference type="Rhea" id="RHEA:47848"/>
        <dbReference type="ChEBI" id="CHEBI:15378"/>
        <dbReference type="ChEBI" id="CHEBI:16526"/>
        <dbReference type="ChEBI" id="CHEBI:33019"/>
        <dbReference type="ChEBI" id="CHEBI:37575"/>
        <dbReference type="ChEBI" id="CHEBI:57841"/>
        <dbReference type="ChEBI" id="CHEBI:62890"/>
        <dbReference type="EC" id="2.5.1.3"/>
    </reaction>
</comment>
<evidence type="ECO:0000256" key="11">
    <source>
        <dbReference type="ARBA" id="ARBA00022977"/>
    </source>
</evidence>
<dbReference type="GO" id="GO:0004789">
    <property type="term" value="F:thiamine-phosphate diphosphorylase activity"/>
    <property type="evidence" value="ECO:0007669"/>
    <property type="project" value="UniProtKB-EC"/>
</dbReference>
<comment type="catalytic activity">
    <reaction evidence="14">
        <text>2-[(2R,5Z)-2-carboxy-4-methylthiazol-5(2H)-ylidene]ethyl phosphate + 4-amino-2-methyl-5-(diphosphooxymethyl)pyrimidine + 2 H(+) = thiamine phosphate + CO2 + diphosphate</text>
        <dbReference type="Rhea" id="RHEA:47844"/>
        <dbReference type="ChEBI" id="CHEBI:15378"/>
        <dbReference type="ChEBI" id="CHEBI:16526"/>
        <dbReference type="ChEBI" id="CHEBI:33019"/>
        <dbReference type="ChEBI" id="CHEBI:37575"/>
        <dbReference type="ChEBI" id="CHEBI:57841"/>
        <dbReference type="ChEBI" id="CHEBI:62899"/>
        <dbReference type="EC" id="2.5.1.3"/>
    </reaction>
</comment>
<comment type="pathway">
    <text evidence="3">Cofactor biosynthesis; thiamine diphosphate biosynthesis; 4-methyl-5-(2-phosphoethyl)-thiazole from 5-(2-hydroxyethyl)-4-methylthiazole: step 1/1.</text>
</comment>
<dbReference type="InterPro" id="IPR029056">
    <property type="entry name" value="Ribokinase-like"/>
</dbReference>
<dbReference type="HAMAP" id="MF_00228">
    <property type="entry name" value="Thz_kinase"/>
    <property type="match status" value="1"/>
</dbReference>
<evidence type="ECO:0000256" key="14">
    <source>
        <dbReference type="ARBA" id="ARBA00047883"/>
    </source>
</evidence>
<dbReference type="SUPFAM" id="SSF51391">
    <property type="entry name" value="Thiamin phosphate synthase"/>
    <property type="match status" value="1"/>
</dbReference>
<dbReference type="InterPro" id="IPR034291">
    <property type="entry name" value="TMP_synthase"/>
</dbReference>
<evidence type="ECO:0000259" key="15">
    <source>
        <dbReference type="Pfam" id="PF02581"/>
    </source>
</evidence>
<dbReference type="GO" id="GO:0000287">
    <property type="term" value="F:magnesium ion binding"/>
    <property type="evidence" value="ECO:0007669"/>
    <property type="project" value="InterPro"/>
</dbReference>
<dbReference type="GO" id="GO:0004417">
    <property type="term" value="F:hydroxyethylthiazole kinase activity"/>
    <property type="evidence" value="ECO:0007669"/>
    <property type="project" value="UniProtKB-EC"/>
</dbReference>
<accession>A0AAW0D248</accession>
<dbReference type="EMBL" id="JAYKXP010000024">
    <property type="protein sequence ID" value="KAK7045553.1"/>
    <property type="molecule type" value="Genomic_DNA"/>
</dbReference>
<dbReference type="GO" id="GO:0005737">
    <property type="term" value="C:cytoplasm"/>
    <property type="evidence" value="ECO:0007669"/>
    <property type="project" value="TreeGrafter"/>
</dbReference>
<dbReference type="GO" id="GO:0005524">
    <property type="term" value="F:ATP binding"/>
    <property type="evidence" value="ECO:0007669"/>
    <property type="project" value="UniProtKB-KW"/>
</dbReference>
<dbReference type="InterPro" id="IPR022998">
    <property type="entry name" value="ThiamineP_synth_TenI"/>
</dbReference>
<proteinExistence type="inferred from homology"/>
<evidence type="ECO:0000256" key="6">
    <source>
        <dbReference type="ARBA" id="ARBA00022723"/>
    </source>
</evidence>
<keyword evidence="10" id="KW-0460">Magnesium</keyword>
<gene>
    <name evidence="16" type="primary">THI6</name>
    <name evidence="16" type="ORF">VNI00_007385</name>
</gene>
<evidence type="ECO:0000256" key="13">
    <source>
        <dbReference type="ARBA" id="ARBA00047851"/>
    </source>
</evidence>
<keyword evidence="11" id="KW-0784">Thiamine biosynthesis</keyword>
<keyword evidence="17" id="KW-1185">Reference proteome</keyword>
<keyword evidence="6" id="KW-0479">Metal-binding</keyword>
<protein>
    <submittedName>
        <fullName evidence="16">Thiamine biosynthetic bifunctional enzyme</fullName>
    </submittedName>
</protein>
<evidence type="ECO:0000313" key="17">
    <source>
        <dbReference type="Proteomes" id="UP001383192"/>
    </source>
</evidence>
<dbReference type="CDD" id="cd00564">
    <property type="entry name" value="TMP_TenI"/>
    <property type="match status" value="1"/>
</dbReference>
<dbReference type="PANTHER" id="PTHR20857">
    <property type="entry name" value="THIAMINE-PHOSPHATE PYROPHOSPHORYLASE"/>
    <property type="match status" value="1"/>
</dbReference>
<keyword evidence="9" id="KW-0067">ATP-binding</keyword>
<reference evidence="16 17" key="1">
    <citation type="submission" date="2024-01" db="EMBL/GenBank/DDBJ databases">
        <title>A draft genome for a cacao thread blight-causing isolate of Paramarasmius palmivorus.</title>
        <authorList>
            <person name="Baruah I.K."/>
            <person name="Bukari Y."/>
            <person name="Amoako-Attah I."/>
            <person name="Meinhardt L.W."/>
            <person name="Bailey B.A."/>
            <person name="Cohen S.P."/>
        </authorList>
    </citation>
    <scope>NUCLEOTIDE SEQUENCE [LARGE SCALE GENOMIC DNA]</scope>
    <source>
        <strain evidence="16 17">GH-12</strain>
    </source>
</reference>